<keyword evidence="7" id="KW-1185">Reference proteome</keyword>
<dbReference type="Pfam" id="PF00385">
    <property type="entry name" value="Chromo"/>
    <property type="match status" value="1"/>
</dbReference>
<feature type="region of interest" description="Disordered" evidence="4">
    <location>
        <begin position="151"/>
        <end position="237"/>
    </location>
</feature>
<evidence type="ECO:0000313" key="7">
    <source>
        <dbReference type="Proteomes" id="UP000319663"/>
    </source>
</evidence>
<feature type="region of interest" description="Disordered" evidence="4">
    <location>
        <begin position="836"/>
        <end position="855"/>
    </location>
</feature>
<comment type="subcellular location">
    <subcellularLocation>
        <location evidence="1">Nucleus</location>
    </subcellularLocation>
</comment>
<dbReference type="CDD" id="cd18966">
    <property type="entry name" value="chromodomain"/>
    <property type="match status" value="1"/>
</dbReference>
<dbReference type="InterPro" id="IPR023780">
    <property type="entry name" value="Chromo_domain"/>
</dbReference>
<feature type="compositionally biased region" description="Low complexity" evidence="4">
    <location>
        <begin position="191"/>
        <end position="203"/>
    </location>
</feature>
<gene>
    <name evidence="6" type="ORF">MPDQ_004883</name>
</gene>
<dbReference type="Gene3D" id="2.40.50.40">
    <property type="match status" value="1"/>
</dbReference>
<feature type="compositionally biased region" description="Polar residues" evidence="4">
    <location>
        <begin position="124"/>
        <end position="141"/>
    </location>
</feature>
<accession>A0A507QZI2</accession>
<dbReference type="Proteomes" id="UP000319663">
    <property type="component" value="Unassembled WGS sequence"/>
</dbReference>
<evidence type="ECO:0000256" key="4">
    <source>
        <dbReference type="SAM" id="MobiDB-lite"/>
    </source>
</evidence>
<feature type="compositionally biased region" description="Polar residues" evidence="4">
    <location>
        <begin position="329"/>
        <end position="359"/>
    </location>
</feature>
<feature type="region of interest" description="Disordered" evidence="4">
    <location>
        <begin position="931"/>
        <end position="961"/>
    </location>
</feature>
<feature type="compositionally biased region" description="Polar residues" evidence="4">
    <location>
        <begin position="840"/>
        <end position="855"/>
    </location>
</feature>
<organism evidence="6 7">
    <name type="scientific">Monascus purpureus</name>
    <name type="common">Red mold</name>
    <name type="synonym">Monascus anka</name>
    <dbReference type="NCBI Taxonomy" id="5098"/>
    <lineage>
        <taxon>Eukaryota</taxon>
        <taxon>Fungi</taxon>
        <taxon>Dikarya</taxon>
        <taxon>Ascomycota</taxon>
        <taxon>Pezizomycotina</taxon>
        <taxon>Eurotiomycetes</taxon>
        <taxon>Eurotiomycetidae</taxon>
        <taxon>Eurotiales</taxon>
        <taxon>Aspergillaceae</taxon>
        <taxon>Monascus</taxon>
    </lineage>
</organism>
<evidence type="ECO:0000256" key="2">
    <source>
        <dbReference type="ARBA" id="ARBA00011353"/>
    </source>
</evidence>
<dbReference type="EMBL" id="VIFY01000032">
    <property type="protein sequence ID" value="TQB74390.1"/>
    <property type="molecule type" value="Genomic_DNA"/>
</dbReference>
<feature type="domain" description="Chromo" evidence="5">
    <location>
        <begin position="29"/>
        <end position="80"/>
    </location>
</feature>
<dbReference type="SMART" id="SM00298">
    <property type="entry name" value="CHROMO"/>
    <property type="match status" value="1"/>
</dbReference>
<dbReference type="InterPro" id="IPR012338">
    <property type="entry name" value="Beta-lactam/transpept-like"/>
</dbReference>
<dbReference type="PANTHER" id="PTHR22812">
    <property type="entry name" value="CHROMOBOX PROTEIN"/>
    <property type="match status" value="1"/>
</dbReference>
<feature type="compositionally biased region" description="Polar residues" evidence="4">
    <location>
        <begin position="204"/>
        <end position="214"/>
    </location>
</feature>
<dbReference type="Gene3D" id="3.40.710.10">
    <property type="entry name" value="DD-peptidase/beta-lactamase superfamily"/>
    <property type="match status" value="1"/>
</dbReference>
<dbReference type="AlphaFoldDB" id="A0A507QZI2"/>
<evidence type="ECO:0000259" key="5">
    <source>
        <dbReference type="PROSITE" id="PS50013"/>
    </source>
</evidence>
<protein>
    <recommendedName>
        <fullName evidence="5">Chromo domain-containing protein</fullName>
    </recommendedName>
</protein>
<evidence type="ECO:0000256" key="1">
    <source>
        <dbReference type="ARBA" id="ARBA00004123"/>
    </source>
</evidence>
<dbReference type="InterPro" id="IPR000953">
    <property type="entry name" value="Chromo/chromo_shadow_dom"/>
</dbReference>
<dbReference type="SUPFAM" id="SSF56601">
    <property type="entry name" value="beta-lactamase/transpeptidase-like"/>
    <property type="match status" value="1"/>
</dbReference>
<sequence length="1082" mass="122028">MSDTPINDCADADDISVTSTVESETQDEYEVETILAEHQFEDGVRYLVKWGNYPIERSTWEPKESFCDEQTLLDWEKKKQDIAAGKLEGFDVMSWEDKVEALENARAERKLRRREKRIRLGLDSSGQDLPSTGAVSNGSSGYSFSMTVAPKTVSSQISRPSSIDRPPPRNTSRSSIDRSRPHPTASHPQSKAKSLAKKTSLSLFGSSRPASQSIFGAHPKRSHPTDFDSSGPSKRPYKLSTQWRLAKAKGYEPPPDMSQLDIRRPSDWVSMPMSPLELTSRDHKTAPMDNHGVPGQSRYTAAHVEPKDRSNEGFVDVSTSARSHHRPRQPSTLQTSSSRSNGMFSGAKTQVSEPTSENIPSPKMDVTQTRKRSWNPGEVLATIYYGPTKINVGQAKFCGIGPLTRGGLLQSKNYQKVEVWFKYLCTVDQYQALCYDTTNRKFDNGYLEGFKDTKRNIEKMADDLLRRGLIGICYPQYDFENVLLVYPAKLGAFSFLNQGFCCPRGNASLYIATRSALQPFKKLELLQNMSPAINQLEHSSDNTQGRGTSVVVKNRLLEARFETVASPVAHNHWEEKPATSDMSTHHEVQSPAVIEANSGFDLDTLFRDQLSITFKQLAAINAEETVGKLFYVVLPSEENTRAEGEVVIEFLKKHRAIVFSNRIPEDWERFTGLSKSGIVMFHRSFCDYHALPSLTDLLHKPFSFWVWSLSTPIDYFRPPTYFQRIFPHGGVILITEDFMDHDPHGTRMILSWFSDWNRKKFPGSWKIMMRPDVLNWLLRKHDAEARNAGGHWLAIYYLIMNLNTTGHTSNILAHDEDPDWLQDQFAKHSVISPAEVPGYGSSSGQEDSDISKTPAQEQRDMDLLVEFFAGWALVNCHRFRRFVVVTYRNPLPRWSAWNHLEIRHHREQFLNSVKADLESLWEALEGVHMSAVPSDRTDERPQGQPHAIAADAQSDSGHSQDFQSTNEVAFLVDELMNEHHVPGLSITVMQNDEIASLGYGKTVLELTTVYTADTLFDIVSSSGFLTVACVRLLVNDNENYPEMQYDAIMSTLLPGDFVIPGTGYTEGVTLEDILSYRSGMPS</sequence>
<dbReference type="InterPro" id="IPR001466">
    <property type="entry name" value="Beta-lactam-related"/>
</dbReference>
<name>A0A507QZI2_MONPU</name>
<proteinExistence type="predicted"/>
<keyword evidence="3" id="KW-0539">Nucleus</keyword>
<evidence type="ECO:0000256" key="3">
    <source>
        <dbReference type="ARBA" id="ARBA00023242"/>
    </source>
</evidence>
<dbReference type="STRING" id="5098.A0A507QZI2"/>
<dbReference type="InterPro" id="IPR051219">
    <property type="entry name" value="Heterochromatin_chromo-domain"/>
</dbReference>
<dbReference type="Pfam" id="PF00144">
    <property type="entry name" value="Beta-lactamase"/>
    <property type="match status" value="1"/>
</dbReference>
<comment type="caution">
    <text evidence="6">The sequence shown here is derived from an EMBL/GenBank/DDBJ whole genome shotgun (WGS) entry which is preliminary data.</text>
</comment>
<dbReference type="GO" id="GO:0006338">
    <property type="term" value="P:chromatin remodeling"/>
    <property type="evidence" value="ECO:0007669"/>
    <property type="project" value="UniProtKB-ARBA"/>
</dbReference>
<evidence type="ECO:0000313" key="6">
    <source>
        <dbReference type="EMBL" id="TQB74390.1"/>
    </source>
</evidence>
<feature type="region of interest" description="Disordered" evidence="4">
    <location>
        <begin position="1"/>
        <end position="23"/>
    </location>
</feature>
<feature type="region of interest" description="Disordered" evidence="4">
    <location>
        <begin position="122"/>
        <end position="141"/>
    </location>
</feature>
<reference evidence="6 7" key="1">
    <citation type="submission" date="2019-06" db="EMBL/GenBank/DDBJ databases">
        <title>Wine fermentation using esterase from Monascus purpureus.</title>
        <authorList>
            <person name="Geng C."/>
            <person name="Zhang Y."/>
        </authorList>
    </citation>
    <scope>NUCLEOTIDE SEQUENCE [LARGE SCALE GENOMIC DNA]</scope>
    <source>
        <strain evidence="6">HQ1</strain>
    </source>
</reference>
<feature type="compositionally biased region" description="Low complexity" evidence="4">
    <location>
        <begin position="154"/>
        <end position="164"/>
    </location>
</feature>
<dbReference type="GO" id="GO:0005634">
    <property type="term" value="C:nucleus"/>
    <property type="evidence" value="ECO:0007669"/>
    <property type="project" value="UniProtKB-SubCell"/>
</dbReference>
<comment type="subunit">
    <text evidence="2">Component of the NuA4 histone acetyltransferase complex.</text>
</comment>
<dbReference type="InterPro" id="IPR016197">
    <property type="entry name" value="Chromo-like_dom_sf"/>
</dbReference>
<dbReference type="SUPFAM" id="SSF54160">
    <property type="entry name" value="Chromo domain-like"/>
    <property type="match status" value="1"/>
</dbReference>
<dbReference type="PROSITE" id="PS50013">
    <property type="entry name" value="CHROMO_2"/>
    <property type="match status" value="1"/>
</dbReference>
<feature type="region of interest" description="Disordered" evidence="4">
    <location>
        <begin position="317"/>
        <end position="371"/>
    </location>
</feature>